<sequence length="167" mass="19449">MKKHYWYIAPALIISLFIYLFYRTDKTLVNQIFIQLSSLKTYEDLKCSITTTLPLNKYIIYSLPEGLWVFCITLTSKGFYIKFFNRQIDCVLIPPAFAIGLELFQLLHITNGRFDILDIAVSLLFWFLALKITQTKARLENVFNAFNLNSAVCLLSYCIVYLAHVNH</sequence>
<reference evidence="3" key="1">
    <citation type="submission" date="2016-10" db="EMBL/GenBank/DDBJ databases">
        <authorList>
            <person name="Varghese N."/>
            <person name="Submissions S."/>
        </authorList>
    </citation>
    <scope>NUCLEOTIDE SEQUENCE [LARGE SCALE GENOMIC DNA]</scope>
    <source>
        <strain evidence="3">DSM 18609</strain>
    </source>
</reference>
<dbReference type="Proteomes" id="UP000199455">
    <property type="component" value="Unassembled WGS sequence"/>
</dbReference>
<feature type="transmembrane region" description="Helical" evidence="1">
    <location>
        <begin position="145"/>
        <end position="164"/>
    </location>
</feature>
<organism evidence="2 3">
    <name type="scientific">Pedobacter soli</name>
    <dbReference type="NCBI Taxonomy" id="390242"/>
    <lineage>
        <taxon>Bacteria</taxon>
        <taxon>Pseudomonadati</taxon>
        <taxon>Bacteroidota</taxon>
        <taxon>Sphingobacteriia</taxon>
        <taxon>Sphingobacteriales</taxon>
        <taxon>Sphingobacteriaceae</taxon>
        <taxon>Pedobacter</taxon>
    </lineage>
</organism>
<evidence type="ECO:0000313" key="3">
    <source>
        <dbReference type="Proteomes" id="UP000199455"/>
    </source>
</evidence>
<keyword evidence="1" id="KW-0472">Membrane</keyword>
<keyword evidence="1" id="KW-1133">Transmembrane helix</keyword>
<evidence type="ECO:0000256" key="1">
    <source>
        <dbReference type="SAM" id="Phobius"/>
    </source>
</evidence>
<dbReference type="EMBL" id="FMZH01000017">
    <property type="protein sequence ID" value="SDE32423.1"/>
    <property type="molecule type" value="Genomic_DNA"/>
</dbReference>
<protein>
    <submittedName>
        <fullName evidence="2">Uncharacterized protein</fullName>
    </submittedName>
</protein>
<accession>A0A1G7BZH5</accession>
<dbReference type="STRING" id="390242.SAMN04488024_11743"/>
<dbReference type="AlphaFoldDB" id="A0A1G7BZH5"/>
<keyword evidence="1" id="KW-0812">Transmembrane</keyword>
<gene>
    <name evidence="2" type="ORF">SAMN04488024_11743</name>
</gene>
<proteinExistence type="predicted"/>
<feature type="transmembrane region" description="Helical" evidence="1">
    <location>
        <begin position="92"/>
        <end position="110"/>
    </location>
</feature>
<feature type="transmembrane region" description="Helical" evidence="1">
    <location>
        <begin position="5"/>
        <end position="22"/>
    </location>
</feature>
<feature type="transmembrane region" description="Helical" evidence="1">
    <location>
        <begin position="116"/>
        <end position="133"/>
    </location>
</feature>
<name>A0A1G7BZH5_9SPHI</name>
<evidence type="ECO:0000313" key="2">
    <source>
        <dbReference type="EMBL" id="SDE32423.1"/>
    </source>
</evidence>
<dbReference type="RefSeq" id="WP_244154744.1">
    <property type="nucleotide sequence ID" value="NZ_FMZH01000017.1"/>
</dbReference>
<keyword evidence="3" id="KW-1185">Reference proteome</keyword>